<proteinExistence type="predicted"/>
<protein>
    <submittedName>
        <fullName evidence="1">Uncharacterized protein</fullName>
    </submittedName>
</protein>
<gene>
    <name evidence="1" type="ORF">H257_14606</name>
</gene>
<dbReference type="RefSeq" id="XP_009840794.1">
    <property type="nucleotide sequence ID" value="XM_009842492.1"/>
</dbReference>
<dbReference type="VEuPathDB" id="FungiDB:H257_14606"/>
<reference evidence="1" key="1">
    <citation type="submission" date="2013-12" db="EMBL/GenBank/DDBJ databases">
        <title>The Genome Sequence of Aphanomyces astaci APO3.</title>
        <authorList>
            <consortium name="The Broad Institute Genomics Platform"/>
            <person name="Russ C."/>
            <person name="Tyler B."/>
            <person name="van West P."/>
            <person name="Dieguez-Uribeondo J."/>
            <person name="Young S.K."/>
            <person name="Zeng Q."/>
            <person name="Gargeya S."/>
            <person name="Fitzgerald M."/>
            <person name="Abouelleil A."/>
            <person name="Alvarado L."/>
            <person name="Chapman S.B."/>
            <person name="Gainer-Dewar J."/>
            <person name="Goldberg J."/>
            <person name="Griggs A."/>
            <person name="Gujja S."/>
            <person name="Hansen M."/>
            <person name="Howarth C."/>
            <person name="Imamovic A."/>
            <person name="Ireland A."/>
            <person name="Larimer J."/>
            <person name="McCowan C."/>
            <person name="Murphy C."/>
            <person name="Pearson M."/>
            <person name="Poon T.W."/>
            <person name="Priest M."/>
            <person name="Roberts A."/>
            <person name="Saif S."/>
            <person name="Shea T."/>
            <person name="Sykes S."/>
            <person name="Wortman J."/>
            <person name="Nusbaum C."/>
            <person name="Birren B."/>
        </authorList>
    </citation>
    <scope>NUCLEOTIDE SEQUENCE [LARGE SCALE GENOMIC DNA]</scope>
    <source>
        <strain evidence="1">APO3</strain>
    </source>
</reference>
<evidence type="ECO:0000313" key="1">
    <source>
        <dbReference type="EMBL" id="ETV69780.1"/>
    </source>
</evidence>
<name>W4FQL3_APHAT</name>
<accession>W4FQL3</accession>
<dbReference type="EMBL" id="KI913172">
    <property type="protein sequence ID" value="ETV69780.1"/>
    <property type="molecule type" value="Genomic_DNA"/>
</dbReference>
<dbReference type="GeneID" id="20816602"/>
<organism evidence="1">
    <name type="scientific">Aphanomyces astaci</name>
    <name type="common">Crayfish plague agent</name>
    <dbReference type="NCBI Taxonomy" id="112090"/>
    <lineage>
        <taxon>Eukaryota</taxon>
        <taxon>Sar</taxon>
        <taxon>Stramenopiles</taxon>
        <taxon>Oomycota</taxon>
        <taxon>Saprolegniomycetes</taxon>
        <taxon>Saprolegniales</taxon>
        <taxon>Verrucalvaceae</taxon>
        <taxon>Aphanomyces</taxon>
    </lineage>
</organism>
<sequence length="117" mass="12464">MVGTDGSINLAVFGYDDFTEFVLYKYKTAGIRRLCATETQTGVVKTGTLPALATSVGTHSLRKGAATFAIGGTLSSDTSTTTVLATSTWAGLWQDCLMPAAALPLYHLILPWLQWCS</sequence>
<dbReference type="AlphaFoldDB" id="W4FQL3"/>